<feature type="binding site" evidence="15">
    <location>
        <position position="463"/>
    </location>
    <ligand>
        <name>Mg(2+)</name>
        <dbReference type="ChEBI" id="CHEBI:18420"/>
        <note>shared with alpha subunit</note>
    </ligand>
</feature>
<keyword evidence="6 15" id="KW-0436">Ligase</keyword>
<keyword evidence="9 15" id="KW-0067">ATP-binding</keyword>
<reference evidence="20 21" key="1">
    <citation type="submission" date="2018-01" db="EMBL/GenBank/DDBJ databases">
        <authorList>
            <person name="Gaut B.S."/>
            <person name="Morton B.R."/>
            <person name="Clegg M.T."/>
            <person name="Duvall M.R."/>
        </authorList>
    </citation>
    <scope>NUCLEOTIDE SEQUENCE [LARGE SCALE GENOMIC DNA]</scope>
    <source>
        <strain evidence="20 21">HR-AV</strain>
    </source>
</reference>
<dbReference type="NCBIfam" id="TIGR00472">
    <property type="entry name" value="pheT_bact"/>
    <property type="match status" value="1"/>
</dbReference>
<keyword evidence="13 15" id="KW-0030">Aminoacyl-tRNA synthetase</keyword>
<dbReference type="PANTHER" id="PTHR10947:SF0">
    <property type="entry name" value="PHENYLALANINE--TRNA LIGASE BETA SUBUNIT"/>
    <property type="match status" value="1"/>
</dbReference>
<dbReference type="InterPro" id="IPR041616">
    <property type="entry name" value="PheRS_beta_core"/>
</dbReference>
<comment type="subunit">
    <text evidence="3 15">Tetramer of two alpha and two beta subunits.</text>
</comment>
<dbReference type="SUPFAM" id="SSF56037">
    <property type="entry name" value="PheT/TilS domain"/>
    <property type="match status" value="1"/>
</dbReference>
<protein>
    <recommendedName>
        <fullName evidence="15">Phenylalanine--tRNA ligase beta subunit</fullName>
        <ecNumber evidence="15">6.1.1.20</ecNumber>
    </recommendedName>
    <alternativeName>
        <fullName evidence="15">Phenylalanyl-tRNA synthetase beta subunit</fullName>
        <shortName evidence="15">PheRS</shortName>
    </alternativeName>
</protein>
<dbReference type="GO" id="GO:0004826">
    <property type="term" value="F:phenylalanine-tRNA ligase activity"/>
    <property type="evidence" value="ECO:0007669"/>
    <property type="project" value="UniProtKB-UniRule"/>
</dbReference>
<evidence type="ECO:0000259" key="17">
    <source>
        <dbReference type="PROSITE" id="PS50886"/>
    </source>
</evidence>
<feature type="domain" description="TRNA-binding" evidence="17">
    <location>
        <begin position="42"/>
        <end position="155"/>
    </location>
</feature>
<dbReference type="InterPro" id="IPR002547">
    <property type="entry name" value="tRNA-bd_dom"/>
</dbReference>
<name>A0A2S5A8M0_9SPHI</name>
<dbReference type="Pfam" id="PF03147">
    <property type="entry name" value="FDX-ACB"/>
    <property type="match status" value="1"/>
</dbReference>
<evidence type="ECO:0000256" key="14">
    <source>
        <dbReference type="ARBA" id="ARBA00049255"/>
    </source>
</evidence>
<dbReference type="FunFam" id="2.40.50.140:FF:000045">
    <property type="entry name" value="Phenylalanine--tRNA ligase beta subunit"/>
    <property type="match status" value="1"/>
</dbReference>
<evidence type="ECO:0000256" key="1">
    <source>
        <dbReference type="ARBA" id="ARBA00004496"/>
    </source>
</evidence>
<feature type="binding site" evidence="15">
    <location>
        <position position="469"/>
    </location>
    <ligand>
        <name>Mg(2+)</name>
        <dbReference type="ChEBI" id="CHEBI:18420"/>
        <note>shared with alpha subunit</note>
    </ligand>
</feature>
<dbReference type="CDD" id="cd00769">
    <property type="entry name" value="PheRS_beta_core"/>
    <property type="match status" value="1"/>
</dbReference>
<evidence type="ECO:0000256" key="4">
    <source>
        <dbReference type="ARBA" id="ARBA00022490"/>
    </source>
</evidence>
<dbReference type="GO" id="GO:0000049">
    <property type="term" value="F:tRNA binding"/>
    <property type="evidence" value="ECO:0007669"/>
    <property type="project" value="UniProtKB-UniRule"/>
</dbReference>
<dbReference type="GO" id="GO:0006432">
    <property type="term" value="P:phenylalanyl-tRNA aminoacylation"/>
    <property type="evidence" value="ECO:0007669"/>
    <property type="project" value="UniProtKB-UniRule"/>
</dbReference>
<evidence type="ECO:0000256" key="3">
    <source>
        <dbReference type="ARBA" id="ARBA00011209"/>
    </source>
</evidence>
<gene>
    <name evidence="15" type="primary">pheT</name>
    <name evidence="20" type="ORF">C3K47_03400</name>
</gene>
<evidence type="ECO:0000256" key="7">
    <source>
        <dbReference type="ARBA" id="ARBA00022723"/>
    </source>
</evidence>
<evidence type="ECO:0000256" key="5">
    <source>
        <dbReference type="ARBA" id="ARBA00022555"/>
    </source>
</evidence>
<dbReference type="RefSeq" id="WP_103787710.1">
    <property type="nucleotide sequence ID" value="NZ_PQVF01000002.1"/>
</dbReference>
<dbReference type="CDD" id="cd02796">
    <property type="entry name" value="tRNA_bind_bactPheRS"/>
    <property type="match status" value="1"/>
</dbReference>
<evidence type="ECO:0000259" key="19">
    <source>
        <dbReference type="PROSITE" id="PS51483"/>
    </source>
</evidence>
<dbReference type="InterPro" id="IPR005147">
    <property type="entry name" value="tRNA_synthase_B5-dom"/>
</dbReference>
<feature type="binding site" evidence="15">
    <location>
        <position position="473"/>
    </location>
    <ligand>
        <name>Mg(2+)</name>
        <dbReference type="ChEBI" id="CHEBI:18420"/>
        <note>shared with alpha subunit</note>
    </ligand>
</feature>
<comment type="cofactor">
    <cofactor evidence="15">
        <name>Mg(2+)</name>
        <dbReference type="ChEBI" id="CHEBI:18420"/>
    </cofactor>
    <text evidence="15">Binds 2 magnesium ions per tetramer.</text>
</comment>
<dbReference type="HAMAP" id="MF_00283">
    <property type="entry name" value="Phe_tRNA_synth_beta1"/>
    <property type="match status" value="1"/>
</dbReference>
<dbReference type="EMBL" id="PQVF01000002">
    <property type="protein sequence ID" value="POY38453.1"/>
    <property type="molecule type" value="Genomic_DNA"/>
</dbReference>
<dbReference type="InterPro" id="IPR036690">
    <property type="entry name" value="Fdx_antiC-bd_sf"/>
</dbReference>
<dbReference type="InterPro" id="IPR045864">
    <property type="entry name" value="aa-tRNA-synth_II/BPL/LPL"/>
</dbReference>
<dbReference type="FunFam" id="3.50.40.10:FF:000001">
    <property type="entry name" value="Phenylalanine--tRNA ligase beta subunit"/>
    <property type="match status" value="1"/>
</dbReference>
<evidence type="ECO:0000256" key="9">
    <source>
        <dbReference type="ARBA" id="ARBA00022840"/>
    </source>
</evidence>
<dbReference type="Gene3D" id="3.50.40.10">
    <property type="entry name" value="Phenylalanyl-trna Synthetase, Chain B, domain 3"/>
    <property type="match status" value="1"/>
</dbReference>
<keyword evidence="10 15" id="KW-0460">Magnesium</keyword>
<evidence type="ECO:0000256" key="15">
    <source>
        <dbReference type="HAMAP-Rule" id="MF_00283"/>
    </source>
</evidence>
<accession>A0A2S5A8M0</accession>
<dbReference type="InterPro" id="IPR045060">
    <property type="entry name" value="Phe-tRNA-ligase_IIc_bsu"/>
</dbReference>
<dbReference type="GO" id="GO:0005524">
    <property type="term" value="F:ATP binding"/>
    <property type="evidence" value="ECO:0007669"/>
    <property type="project" value="UniProtKB-UniRule"/>
</dbReference>
<dbReference type="SMART" id="SM00873">
    <property type="entry name" value="B3_4"/>
    <property type="match status" value="1"/>
</dbReference>
<dbReference type="OrthoDB" id="9805455at2"/>
<dbReference type="AlphaFoldDB" id="A0A2S5A8M0"/>
<dbReference type="Gene3D" id="3.30.56.10">
    <property type="match status" value="2"/>
</dbReference>
<dbReference type="InterPro" id="IPR012340">
    <property type="entry name" value="NA-bd_OB-fold"/>
</dbReference>
<dbReference type="PROSITE" id="PS50886">
    <property type="entry name" value="TRBD"/>
    <property type="match status" value="1"/>
</dbReference>
<keyword evidence="12 15" id="KW-0648">Protein biosynthesis</keyword>
<evidence type="ECO:0000256" key="11">
    <source>
        <dbReference type="ARBA" id="ARBA00022884"/>
    </source>
</evidence>
<dbReference type="Pfam" id="PF03483">
    <property type="entry name" value="B3_4"/>
    <property type="match status" value="1"/>
</dbReference>
<evidence type="ECO:0000256" key="2">
    <source>
        <dbReference type="ARBA" id="ARBA00008653"/>
    </source>
</evidence>
<evidence type="ECO:0000256" key="10">
    <source>
        <dbReference type="ARBA" id="ARBA00022842"/>
    </source>
</evidence>
<dbReference type="Pfam" id="PF03484">
    <property type="entry name" value="B5"/>
    <property type="match status" value="1"/>
</dbReference>
<dbReference type="PROSITE" id="PS51483">
    <property type="entry name" value="B5"/>
    <property type="match status" value="1"/>
</dbReference>
<dbReference type="SMART" id="SM00874">
    <property type="entry name" value="B5"/>
    <property type="match status" value="1"/>
</dbReference>
<keyword evidence="4 15" id="KW-0963">Cytoplasm</keyword>
<evidence type="ECO:0000256" key="8">
    <source>
        <dbReference type="ARBA" id="ARBA00022741"/>
    </source>
</evidence>
<dbReference type="FunFam" id="3.30.70.380:FF:000001">
    <property type="entry name" value="Phenylalanine--tRNA ligase beta subunit"/>
    <property type="match status" value="1"/>
</dbReference>
<keyword evidence="5 16" id="KW-0820">tRNA-binding</keyword>
<dbReference type="Gene3D" id="3.30.930.10">
    <property type="entry name" value="Bira Bifunctional Protein, Domain 2"/>
    <property type="match status" value="1"/>
</dbReference>
<dbReference type="GO" id="GO:0009328">
    <property type="term" value="C:phenylalanine-tRNA ligase complex"/>
    <property type="evidence" value="ECO:0007669"/>
    <property type="project" value="TreeGrafter"/>
</dbReference>
<dbReference type="SUPFAM" id="SSF46955">
    <property type="entry name" value="Putative DNA-binding domain"/>
    <property type="match status" value="1"/>
</dbReference>
<keyword evidence="8 15" id="KW-0547">Nucleotide-binding</keyword>
<dbReference type="NCBIfam" id="NF045760">
    <property type="entry name" value="YtpR"/>
    <property type="match status" value="1"/>
</dbReference>
<dbReference type="InterPro" id="IPR033714">
    <property type="entry name" value="tRNA_bind_bactPheRS"/>
</dbReference>
<dbReference type="Pfam" id="PF01588">
    <property type="entry name" value="tRNA_bind"/>
    <property type="match status" value="1"/>
</dbReference>
<evidence type="ECO:0000259" key="18">
    <source>
        <dbReference type="PROSITE" id="PS51447"/>
    </source>
</evidence>
<dbReference type="SUPFAM" id="SSF55681">
    <property type="entry name" value="Class II aaRS and biotin synthetases"/>
    <property type="match status" value="1"/>
</dbReference>
<dbReference type="SMART" id="SM00896">
    <property type="entry name" value="FDX-ACB"/>
    <property type="match status" value="1"/>
</dbReference>
<comment type="similarity">
    <text evidence="2 15">Belongs to the phenylalanyl-tRNA synthetase beta subunit family. Type 1 subfamily.</text>
</comment>
<keyword evidence="11 16" id="KW-0694">RNA-binding</keyword>
<dbReference type="Proteomes" id="UP000236893">
    <property type="component" value="Unassembled WGS sequence"/>
</dbReference>
<dbReference type="PANTHER" id="PTHR10947">
    <property type="entry name" value="PHENYLALANYL-TRNA SYNTHETASE BETA CHAIN AND LEUCINE-RICH REPEAT-CONTAINING PROTEIN 47"/>
    <property type="match status" value="1"/>
</dbReference>
<evidence type="ECO:0000256" key="13">
    <source>
        <dbReference type="ARBA" id="ARBA00023146"/>
    </source>
</evidence>
<dbReference type="SUPFAM" id="SSF50249">
    <property type="entry name" value="Nucleic acid-binding proteins"/>
    <property type="match status" value="1"/>
</dbReference>
<comment type="subcellular location">
    <subcellularLocation>
        <location evidence="1 15">Cytoplasm</location>
    </subcellularLocation>
</comment>
<keyword evidence="21" id="KW-1185">Reference proteome</keyword>
<dbReference type="InterPro" id="IPR005121">
    <property type="entry name" value="Fdx_antiC-bd"/>
</dbReference>
<dbReference type="EC" id="6.1.1.20" evidence="15"/>
<comment type="caution">
    <text evidence="20">The sequence shown here is derived from an EMBL/GenBank/DDBJ whole genome shotgun (WGS) entry which is preliminary data.</text>
</comment>
<dbReference type="InterPro" id="IPR020825">
    <property type="entry name" value="Phe-tRNA_synthase-like_B3/B4"/>
</dbReference>
<evidence type="ECO:0000313" key="21">
    <source>
        <dbReference type="Proteomes" id="UP000236893"/>
    </source>
</evidence>
<feature type="domain" description="B5" evidence="19">
    <location>
        <begin position="409"/>
        <end position="485"/>
    </location>
</feature>
<feature type="binding site" evidence="15">
    <location>
        <position position="472"/>
    </location>
    <ligand>
        <name>Mg(2+)</name>
        <dbReference type="ChEBI" id="CHEBI:18420"/>
        <note>shared with alpha subunit</note>
    </ligand>
</feature>
<dbReference type="Pfam" id="PF17759">
    <property type="entry name" value="tRNA_synthFbeta"/>
    <property type="match status" value="1"/>
</dbReference>
<comment type="catalytic activity">
    <reaction evidence="14 15">
        <text>tRNA(Phe) + L-phenylalanine + ATP = L-phenylalanyl-tRNA(Phe) + AMP + diphosphate + H(+)</text>
        <dbReference type="Rhea" id="RHEA:19413"/>
        <dbReference type="Rhea" id="RHEA-COMP:9668"/>
        <dbReference type="Rhea" id="RHEA-COMP:9699"/>
        <dbReference type="ChEBI" id="CHEBI:15378"/>
        <dbReference type="ChEBI" id="CHEBI:30616"/>
        <dbReference type="ChEBI" id="CHEBI:33019"/>
        <dbReference type="ChEBI" id="CHEBI:58095"/>
        <dbReference type="ChEBI" id="CHEBI:78442"/>
        <dbReference type="ChEBI" id="CHEBI:78531"/>
        <dbReference type="ChEBI" id="CHEBI:456215"/>
        <dbReference type="EC" id="6.1.1.20"/>
    </reaction>
</comment>
<evidence type="ECO:0000313" key="20">
    <source>
        <dbReference type="EMBL" id="POY38453.1"/>
    </source>
</evidence>
<sequence>MKISYSWLKQYINTELSPEEISKVLTNTGLEVESLEKIQTIPGGLEGLVIGHVTFRDKHPNADKLSVTKVNVGGERELDIVCGAPNVAAGQKVVVATVGCTVHPSSGEPFEIKKAKIRGEVSEGMICAEDEIGLGESHAGIMVLPEDAPVGMPAKEYFKIEDDYCFEIGLTPNRVDAASHIGVARDIAAVLKNTVELPSVDNFAVDSQDLSISVEVIDHEACPRYSGVTISGITVKDSPDWLQNKLRVIGLRPINNVVDVTNYVLHETGQPLHAFDAAEIKGNKVIVRDAVEGEKFITLDGVERTLSSKDLMICNAEEEMCIAGVFGGLHSGVSETTTSIFLESAYFNSVSVRKTGKRHGLKTDSSFRFERGTDPEATVYALKRAALLIKEVAGGLISSEVVDIYPTKIEKAKIEVSYKNVHRLIGKQIPVEEINAILLALGIEILSKNNEGLTVSVPTNKVDVTREVDVIEEILRIYGYNNIEIPTILNSSLSFAVKPDREKLQNAVADFFTSNGFNEIMSNSLTKSLYSQSTATINPDENVVILNPLSNDLDVMRQTLLFSGLEAIAYNQNRKNADLKLYEFGKVYKEVDCNFTEESKLALFVTGRKEIEQWNASKETADYYQLKGFVDAILTKLKVSIASSETLKNDVFAEALVYKKGKNVIVQFGQVNKAILKKMDIDKPVYFADFNWEYILKVQLNNKAEYKEVAKFPAVRRDLSMLIDSSLNFAQLKELAFQTEKNLLKEVNIFDKYEGDKLPNGKKSYALSFVIQDEEKTLTDKQIDGVMQKLVIGFEKLGAEIRK</sequence>
<evidence type="ECO:0000256" key="16">
    <source>
        <dbReference type="PROSITE-ProRule" id="PRU00209"/>
    </source>
</evidence>
<dbReference type="Gene3D" id="3.30.70.380">
    <property type="entry name" value="Ferrodoxin-fold anticodon-binding domain"/>
    <property type="match status" value="1"/>
</dbReference>
<dbReference type="PROSITE" id="PS51447">
    <property type="entry name" value="FDX_ACB"/>
    <property type="match status" value="1"/>
</dbReference>
<proteinExistence type="inferred from homology"/>
<dbReference type="Gene3D" id="2.40.50.140">
    <property type="entry name" value="Nucleic acid-binding proteins"/>
    <property type="match status" value="1"/>
</dbReference>
<feature type="domain" description="FDX-ACB" evidence="18">
    <location>
        <begin position="710"/>
        <end position="802"/>
    </location>
</feature>
<dbReference type="SUPFAM" id="SSF54991">
    <property type="entry name" value="Anticodon-binding domain of PheRS"/>
    <property type="match status" value="1"/>
</dbReference>
<dbReference type="InterPro" id="IPR009061">
    <property type="entry name" value="DNA-bd_dom_put_sf"/>
</dbReference>
<evidence type="ECO:0000256" key="6">
    <source>
        <dbReference type="ARBA" id="ARBA00022598"/>
    </source>
</evidence>
<organism evidence="20 21">
    <name type="scientific">Solitalea longa</name>
    <dbReference type="NCBI Taxonomy" id="2079460"/>
    <lineage>
        <taxon>Bacteria</taxon>
        <taxon>Pseudomonadati</taxon>
        <taxon>Bacteroidota</taxon>
        <taxon>Sphingobacteriia</taxon>
        <taxon>Sphingobacteriales</taxon>
        <taxon>Sphingobacteriaceae</taxon>
        <taxon>Solitalea</taxon>
    </lineage>
</organism>
<dbReference type="InterPro" id="IPR004532">
    <property type="entry name" value="Phe-tRNA-ligase_IIc_bsu_bact"/>
</dbReference>
<keyword evidence="7 15" id="KW-0479">Metal-binding</keyword>
<evidence type="ECO:0000256" key="12">
    <source>
        <dbReference type="ARBA" id="ARBA00022917"/>
    </source>
</evidence>
<dbReference type="GO" id="GO:0000287">
    <property type="term" value="F:magnesium ion binding"/>
    <property type="evidence" value="ECO:0007669"/>
    <property type="project" value="UniProtKB-UniRule"/>
</dbReference>
<dbReference type="InterPro" id="IPR005146">
    <property type="entry name" value="B3/B4_tRNA-bd"/>
</dbReference>